<keyword evidence="4" id="KW-1278">Translocase</keyword>
<evidence type="ECO:0000256" key="4">
    <source>
        <dbReference type="ARBA" id="ARBA00022967"/>
    </source>
</evidence>
<evidence type="ECO:0000256" key="2">
    <source>
        <dbReference type="ARBA" id="ARBA00022741"/>
    </source>
</evidence>
<dbReference type="Proteomes" id="UP000016160">
    <property type="component" value="Chromosome"/>
</dbReference>
<dbReference type="PANTHER" id="PTHR42798:SF2">
    <property type="entry name" value="ABC TRANSPORTER ATP-BINDING PROTEIN MG467-RELATED"/>
    <property type="match status" value="1"/>
</dbReference>
<gene>
    <name evidence="7" type="ORF">BN863_8420</name>
</gene>
<dbReference type="PROSITE" id="PS50893">
    <property type="entry name" value="ABC_TRANSPORTER_2"/>
    <property type="match status" value="1"/>
</dbReference>
<comment type="similarity">
    <text evidence="5">Belongs to the ABC transporter superfamily. Macrolide exporter (TC 3.A.1.122) family.</text>
</comment>
<keyword evidence="8" id="KW-1185">Reference proteome</keyword>
<dbReference type="AlphaFoldDB" id="T2KKL3"/>
<dbReference type="GO" id="GO:0098796">
    <property type="term" value="C:membrane protein complex"/>
    <property type="evidence" value="ECO:0007669"/>
    <property type="project" value="UniProtKB-ARBA"/>
</dbReference>
<dbReference type="FunFam" id="3.40.50.300:FF:000032">
    <property type="entry name" value="Export ABC transporter ATP-binding protein"/>
    <property type="match status" value="1"/>
</dbReference>
<keyword evidence="2" id="KW-0547">Nucleotide-binding</keyword>
<feature type="domain" description="ABC transporter" evidence="6">
    <location>
        <begin position="5"/>
        <end position="234"/>
    </location>
</feature>
<dbReference type="Pfam" id="PF00005">
    <property type="entry name" value="ABC_tran"/>
    <property type="match status" value="1"/>
</dbReference>
<dbReference type="PROSITE" id="PS00211">
    <property type="entry name" value="ABC_TRANSPORTER_1"/>
    <property type="match status" value="1"/>
</dbReference>
<evidence type="ECO:0000256" key="1">
    <source>
        <dbReference type="ARBA" id="ARBA00022448"/>
    </source>
</evidence>
<evidence type="ECO:0000256" key="3">
    <source>
        <dbReference type="ARBA" id="ARBA00022840"/>
    </source>
</evidence>
<reference evidence="7 8" key="1">
    <citation type="journal article" date="2013" name="Appl. Environ. Microbiol.">
        <title>The genome of the alga-associated marine flavobacterium Formosa agariphila KMM 3901T reveals a broad potential for degradation of algal polysaccharides.</title>
        <authorList>
            <person name="Mann A.J."/>
            <person name="Hahnke R.L."/>
            <person name="Huang S."/>
            <person name="Werner J."/>
            <person name="Xing P."/>
            <person name="Barbeyron T."/>
            <person name="Huettel B."/>
            <person name="Stueber K."/>
            <person name="Reinhardt R."/>
            <person name="Harder J."/>
            <person name="Gloeckner F.O."/>
            <person name="Amann R.I."/>
            <person name="Teeling H."/>
        </authorList>
    </citation>
    <scope>NUCLEOTIDE SEQUENCE [LARGE SCALE GENOMIC DNA]</scope>
    <source>
        <strain evidence="8">DSM 15362 / KCTC 12365 / LMG 23005 / KMM 3901</strain>
    </source>
</reference>
<dbReference type="GO" id="GO:0022857">
    <property type="term" value="F:transmembrane transporter activity"/>
    <property type="evidence" value="ECO:0007669"/>
    <property type="project" value="UniProtKB-ARBA"/>
</dbReference>
<name>T2KKL3_FORAG</name>
<dbReference type="SUPFAM" id="SSF52540">
    <property type="entry name" value="P-loop containing nucleoside triphosphate hydrolases"/>
    <property type="match status" value="1"/>
</dbReference>
<dbReference type="PATRIC" id="fig|1347342.6.peg.849"/>
<dbReference type="GO" id="GO:0005524">
    <property type="term" value="F:ATP binding"/>
    <property type="evidence" value="ECO:0007669"/>
    <property type="project" value="UniProtKB-KW"/>
</dbReference>
<dbReference type="InterPro" id="IPR003439">
    <property type="entry name" value="ABC_transporter-like_ATP-bd"/>
</dbReference>
<evidence type="ECO:0000259" key="6">
    <source>
        <dbReference type="PROSITE" id="PS50893"/>
    </source>
</evidence>
<dbReference type="EMBL" id="HG315671">
    <property type="protein sequence ID" value="CDF78554.1"/>
    <property type="molecule type" value="Genomic_DNA"/>
</dbReference>
<protein>
    <submittedName>
        <fullName evidence="7">ABC transporter, ATP-binding protein</fullName>
    </submittedName>
</protein>
<dbReference type="InterPro" id="IPR017871">
    <property type="entry name" value="ABC_transporter-like_CS"/>
</dbReference>
<keyword evidence="1" id="KW-0813">Transport</keyword>
<proteinExistence type="inferred from homology"/>
<evidence type="ECO:0000313" key="7">
    <source>
        <dbReference type="EMBL" id="CDF78554.1"/>
    </source>
</evidence>
<dbReference type="Gene3D" id="3.40.50.300">
    <property type="entry name" value="P-loop containing nucleotide triphosphate hydrolases"/>
    <property type="match status" value="1"/>
</dbReference>
<dbReference type="HOGENOM" id="CLU_000604_1_22_10"/>
<dbReference type="eggNOG" id="COG1136">
    <property type="taxonomic scope" value="Bacteria"/>
</dbReference>
<keyword evidence="3 7" id="KW-0067">ATP-binding</keyword>
<sequence>MDNVIEITNIIRDFKLGQETVHVLKGIDLTIKRGDYIAIMGPSGSGKSTLMNLLGCLDTPTAGTYILNGKDASKMTDDELADIRNTEIGFVFQTFNLLPRTTALDNVALPMVYAGYSKADRTKRAEEVLTEVGLADRMDHKPNQLSGGQRQRVAVGRALVNKPSIILADEPTGNLDSKTSVEIMGLFDTIHKQGNTVILVTHEEDIAEHAHRIIRLRDGLIESDTRNEKITIPA</sequence>
<organism evidence="7 8">
    <name type="scientific">Formosa agariphila (strain DSM 15362 / KCTC 12365 / LMG 23005 / KMM 3901 / M-2Alg 35-1)</name>
    <dbReference type="NCBI Taxonomy" id="1347342"/>
    <lineage>
        <taxon>Bacteria</taxon>
        <taxon>Pseudomonadati</taxon>
        <taxon>Bacteroidota</taxon>
        <taxon>Flavobacteriia</taxon>
        <taxon>Flavobacteriales</taxon>
        <taxon>Flavobacteriaceae</taxon>
        <taxon>Formosa</taxon>
    </lineage>
</organism>
<dbReference type="GO" id="GO:0016887">
    <property type="term" value="F:ATP hydrolysis activity"/>
    <property type="evidence" value="ECO:0007669"/>
    <property type="project" value="InterPro"/>
</dbReference>
<dbReference type="InterPro" id="IPR027417">
    <property type="entry name" value="P-loop_NTPase"/>
</dbReference>
<dbReference type="SMART" id="SM00382">
    <property type="entry name" value="AAA"/>
    <property type="match status" value="1"/>
</dbReference>
<dbReference type="PANTHER" id="PTHR42798">
    <property type="entry name" value="LIPOPROTEIN-RELEASING SYSTEM ATP-BINDING PROTEIN LOLD"/>
    <property type="match status" value="1"/>
</dbReference>
<evidence type="ECO:0000313" key="8">
    <source>
        <dbReference type="Proteomes" id="UP000016160"/>
    </source>
</evidence>
<evidence type="ECO:0000256" key="5">
    <source>
        <dbReference type="ARBA" id="ARBA00038388"/>
    </source>
</evidence>
<dbReference type="OrthoDB" id="9802264at2"/>
<accession>T2KKL3</accession>
<dbReference type="STRING" id="1347342.BN863_8420"/>
<dbReference type="CDD" id="cd03255">
    <property type="entry name" value="ABC_MJ0796_LolCDE_FtsE"/>
    <property type="match status" value="1"/>
</dbReference>
<dbReference type="RefSeq" id="WP_038527876.1">
    <property type="nucleotide sequence ID" value="NZ_HG315671.1"/>
</dbReference>
<dbReference type="InterPro" id="IPR003593">
    <property type="entry name" value="AAA+_ATPase"/>
</dbReference>
<dbReference type="InterPro" id="IPR017911">
    <property type="entry name" value="MacB-like_ATP-bd"/>
</dbReference>